<dbReference type="GeneID" id="37016656"/>
<feature type="region of interest" description="Disordered" evidence="1">
    <location>
        <begin position="1"/>
        <end position="240"/>
    </location>
</feature>
<organism evidence="3 4">
    <name type="scientific">Pseudomicrostroma glucosiphilum</name>
    <dbReference type="NCBI Taxonomy" id="1684307"/>
    <lineage>
        <taxon>Eukaryota</taxon>
        <taxon>Fungi</taxon>
        <taxon>Dikarya</taxon>
        <taxon>Basidiomycota</taxon>
        <taxon>Ustilaginomycotina</taxon>
        <taxon>Exobasidiomycetes</taxon>
        <taxon>Microstromatales</taxon>
        <taxon>Microstromatales incertae sedis</taxon>
        <taxon>Pseudomicrostroma</taxon>
    </lineage>
</organism>
<dbReference type="RefSeq" id="XP_025348294.1">
    <property type="nucleotide sequence ID" value="XM_025494922.1"/>
</dbReference>
<dbReference type="PROSITE" id="PS51673">
    <property type="entry name" value="SUZ"/>
    <property type="match status" value="1"/>
</dbReference>
<feature type="compositionally biased region" description="Low complexity" evidence="1">
    <location>
        <begin position="136"/>
        <end position="151"/>
    </location>
</feature>
<feature type="compositionally biased region" description="Acidic residues" evidence="1">
    <location>
        <begin position="20"/>
        <end position="30"/>
    </location>
</feature>
<evidence type="ECO:0000313" key="4">
    <source>
        <dbReference type="Proteomes" id="UP000245942"/>
    </source>
</evidence>
<protein>
    <recommendedName>
        <fullName evidence="2">SUZ domain-containing protein</fullName>
    </recommendedName>
</protein>
<feature type="compositionally biased region" description="Polar residues" evidence="1">
    <location>
        <begin position="81"/>
        <end position="92"/>
    </location>
</feature>
<proteinExistence type="predicted"/>
<dbReference type="AlphaFoldDB" id="A0A316U8F8"/>
<evidence type="ECO:0000259" key="2">
    <source>
        <dbReference type="PROSITE" id="PS51673"/>
    </source>
</evidence>
<dbReference type="InterPro" id="IPR024771">
    <property type="entry name" value="SUZ"/>
</dbReference>
<keyword evidence="4" id="KW-1185">Reference proteome</keyword>
<name>A0A316U8F8_9BASI</name>
<gene>
    <name evidence="3" type="ORF">BCV69DRAFT_312394</name>
</gene>
<sequence>MATRWKPTVKAKQAAAESSIIDDWENDEGEQSNTSPSAAADDIGTAKDSGQDAWPSLGSAAAPNRAYRSSPSVTLLAARSKSASSTPLQSASPAFGSPQAYPFSIAPRVTGPPTNLPPSALAPEPAPQILRRDPNSSASSSRAGSSSAEGDAANRRKTLQEREKEYEEARRRIFGDAPVKESAMKAGEGKGQAESNPDKRRGGKKGGSRSGSRSASGDGLQKSRSGTSTPEIRMVEGTSR</sequence>
<dbReference type="Proteomes" id="UP000245942">
    <property type="component" value="Unassembled WGS sequence"/>
</dbReference>
<dbReference type="EMBL" id="KZ819326">
    <property type="protein sequence ID" value="PWN21134.1"/>
    <property type="molecule type" value="Genomic_DNA"/>
</dbReference>
<accession>A0A316U8F8</accession>
<feature type="compositionally biased region" description="Basic and acidic residues" evidence="1">
    <location>
        <begin position="152"/>
        <end position="183"/>
    </location>
</feature>
<feature type="domain" description="SUZ" evidence="2">
    <location>
        <begin position="103"/>
        <end position="178"/>
    </location>
</feature>
<dbReference type="Pfam" id="PF12752">
    <property type="entry name" value="SUZ"/>
    <property type="match status" value="1"/>
</dbReference>
<evidence type="ECO:0000256" key="1">
    <source>
        <dbReference type="SAM" id="MobiDB-lite"/>
    </source>
</evidence>
<evidence type="ECO:0000313" key="3">
    <source>
        <dbReference type="EMBL" id="PWN21134.1"/>
    </source>
</evidence>
<reference evidence="3 4" key="1">
    <citation type="journal article" date="2018" name="Mol. Biol. Evol.">
        <title>Broad Genomic Sampling Reveals a Smut Pathogenic Ancestry of the Fungal Clade Ustilaginomycotina.</title>
        <authorList>
            <person name="Kijpornyongpan T."/>
            <person name="Mondo S.J."/>
            <person name="Barry K."/>
            <person name="Sandor L."/>
            <person name="Lee J."/>
            <person name="Lipzen A."/>
            <person name="Pangilinan J."/>
            <person name="LaButti K."/>
            <person name="Hainaut M."/>
            <person name="Henrissat B."/>
            <person name="Grigoriev I.V."/>
            <person name="Spatafora J.W."/>
            <person name="Aime M.C."/>
        </authorList>
    </citation>
    <scope>NUCLEOTIDE SEQUENCE [LARGE SCALE GENOMIC DNA]</scope>
    <source>
        <strain evidence="3 4">MCA 4718</strain>
    </source>
</reference>